<keyword evidence="5" id="KW-0067">ATP-binding</keyword>
<organism evidence="10 11">
    <name type="scientific">Stylosanthes scabra</name>
    <dbReference type="NCBI Taxonomy" id="79078"/>
    <lineage>
        <taxon>Eukaryota</taxon>
        <taxon>Viridiplantae</taxon>
        <taxon>Streptophyta</taxon>
        <taxon>Embryophyta</taxon>
        <taxon>Tracheophyta</taxon>
        <taxon>Spermatophyta</taxon>
        <taxon>Magnoliopsida</taxon>
        <taxon>eudicotyledons</taxon>
        <taxon>Gunneridae</taxon>
        <taxon>Pentapetalae</taxon>
        <taxon>rosids</taxon>
        <taxon>fabids</taxon>
        <taxon>Fabales</taxon>
        <taxon>Fabaceae</taxon>
        <taxon>Papilionoideae</taxon>
        <taxon>50 kb inversion clade</taxon>
        <taxon>dalbergioids sensu lato</taxon>
        <taxon>Dalbergieae</taxon>
        <taxon>Pterocarpus clade</taxon>
        <taxon>Stylosanthes</taxon>
    </lineage>
</organism>
<dbReference type="Gene3D" id="3.40.50.300">
    <property type="entry name" value="P-loop containing nucleotide triphosphate hydrolases"/>
    <property type="match status" value="1"/>
</dbReference>
<evidence type="ECO:0000256" key="4">
    <source>
        <dbReference type="ARBA" id="ARBA00022821"/>
    </source>
</evidence>
<evidence type="ECO:0000259" key="9">
    <source>
        <dbReference type="Pfam" id="PF25019"/>
    </source>
</evidence>
<sequence>MAAELVGGAFLSSFLNALFDRLSDPEIIHMMRGKKVDQKLLQRLENILNAVEAVLNDAEKKQINDPAVKRWLENLQNAVYDADDLLDEVATKAATQKDPPGDFLSRFFNPQDSEMVTRIEEIIARLEDIAKHKDILRLEKIAAKNMSGRLPSTSLVKKSDIFVGRDKERDTLVKLLLDDAYDGELSVIPIMGMGGIGKTTLAKLVYNDDKVQQKFHVKAWICDGEEEFDVLKVTKAVIEKTCSTPCYSNDLDTAQNHLKNALAGKNFLVVLDDVWSSNREAWESFLTPFECGSEGGKVLVTTRLDTVASVVKTRHNQAHNLSLLDEEQCWSVFANRAWDPTESRDHAALEEIGRKIVKKCKGLPLAVQTLGGLLRGKDSEKDWNDVLNSEFWELSEEDSGILPALRISYYHLPSHLKRCFVYCSLYPKDFEFDRNELMLLWMAEGLLLLPKSGKTSEEIGYEYFDNLVSRSFIQPSNNLNKNSFVMHDLIHDLAIFYGGKFFSRIFEINDAAKHDTKTRHLSCARRKNHDDWLLKITKACNRLKHARTLFQINLDEYGGFSKGVSIPCELLEQLKCLRVLSFDFFSDDENLLHGSIGELIHLRYSDLSYTSLVTLPESLSCLYNLQTLKLRNCRNLKKLPTKMQNLVNLRHLDIEGTSIEDMPKKMGKLKDLQFLSSYVVGKHEDNGIGELGELTNLHGSLRIDKLENVNNSGETSNARMDEKIQLNALELIWSSIEESEACDSQSEKDVLDKLRPHKDLKRLVIWGYRGTMFPDYVGQSLYHNMTKLWLVSCKNCWVVPSLGQLPSLMDLRLFEFDMVKKIGAEFYKAPGTHHQETPFRSLKTLQFYKMGCWEEWESFECDDDDHAPFPQLVYLSITECPKLRGDLPTFLPSLKTLYISECSELGCYLPRAPIIRHLIIDGKQEARIRELSLSMLETLAVNGEQQVEYVFDAITHSQPASLTDLYISNCSSVVSFAGDSLPPSLQRLWIKDCKNVEFPMQHQQHHSLQRLEIFNSCDSLTSFAFPAFPKLNYMRIAGRENLTLLEELSQSQSLQHLEVEECSKLENIRLPASLSHLRIKKCPLLGERIQRKDPHIWPSISHIKSIRVDGKQIHSDSTS</sequence>
<evidence type="ECO:0000256" key="5">
    <source>
        <dbReference type="ARBA" id="ARBA00022840"/>
    </source>
</evidence>
<dbReference type="InterPro" id="IPR041118">
    <property type="entry name" value="Rx_N"/>
</dbReference>
<evidence type="ECO:0000259" key="7">
    <source>
        <dbReference type="Pfam" id="PF18052"/>
    </source>
</evidence>
<feature type="domain" description="NB-ARC" evidence="6">
    <location>
        <begin position="182"/>
        <end position="339"/>
    </location>
</feature>
<keyword evidence="2" id="KW-0677">Repeat</keyword>
<dbReference type="InterPro" id="IPR036388">
    <property type="entry name" value="WH-like_DNA-bd_sf"/>
</dbReference>
<dbReference type="Pfam" id="PF18052">
    <property type="entry name" value="Rx_N"/>
    <property type="match status" value="1"/>
</dbReference>
<keyword evidence="3" id="KW-0547">Nucleotide-binding</keyword>
<dbReference type="Gene3D" id="1.10.10.10">
    <property type="entry name" value="Winged helix-like DNA-binding domain superfamily/Winged helix DNA-binding domain"/>
    <property type="match status" value="1"/>
</dbReference>
<evidence type="ECO:0000313" key="10">
    <source>
        <dbReference type="EMBL" id="MED6155519.1"/>
    </source>
</evidence>
<feature type="domain" description="Disease resistance N-terminal" evidence="7">
    <location>
        <begin position="10"/>
        <end position="100"/>
    </location>
</feature>
<protein>
    <recommendedName>
        <fullName evidence="12">Disease resistance RPP13-like protein 1</fullName>
    </recommendedName>
</protein>
<evidence type="ECO:0000256" key="1">
    <source>
        <dbReference type="ARBA" id="ARBA00022614"/>
    </source>
</evidence>
<dbReference type="Proteomes" id="UP001341840">
    <property type="component" value="Unassembled WGS sequence"/>
</dbReference>
<proteinExistence type="predicted"/>
<dbReference type="InterPro" id="IPR042197">
    <property type="entry name" value="Apaf_helical"/>
</dbReference>
<keyword evidence="1" id="KW-0433">Leucine-rich repeat</keyword>
<evidence type="ECO:0000313" key="11">
    <source>
        <dbReference type="Proteomes" id="UP001341840"/>
    </source>
</evidence>
<feature type="domain" description="Disease resistance protein winged helix" evidence="8">
    <location>
        <begin position="425"/>
        <end position="494"/>
    </location>
</feature>
<dbReference type="Gene3D" id="1.10.8.430">
    <property type="entry name" value="Helical domain of apoptotic protease-activating factors"/>
    <property type="match status" value="1"/>
</dbReference>
<dbReference type="InterPro" id="IPR027417">
    <property type="entry name" value="P-loop_NTPase"/>
</dbReference>
<dbReference type="InterPro" id="IPR058922">
    <property type="entry name" value="WHD_DRP"/>
</dbReference>
<dbReference type="InterPro" id="IPR032675">
    <property type="entry name" value="LRR_dom_sf"/>
</dbReference>
<dbReference type="Gene3D" id="1.20.5.4130">
    <property type="match status" value="1"/>
</dbReference>
<evidence type="ECO:0000259" key="8">
    <source>
        <dbReference type="Pfam" id="PF23559"/>
    </source>
</evidence>
<dbReference type="InterPro" id="IPR056789">
    <property type="entry name" value="LRR_R13L1-DRL21"/>
</dbReference>
<name>A0ABU6U404_9FABA</name>
<gene>
    <name evidence="10" type="ORF">PIB30_006024</name>
</gene>
<dbReference type="PANTHER" id="PTHR36766:SF51">
    <property type="entry name" value="DISEASE RESISTANCE RPP13-LIKE PROTEIN 1"/>
    <property type="match status" value="1"/>
</dbReference>
<evidence type="ECO:0008006" key="12">
    <source>
        <dbReference type="Google" id="ProtNLM"/>
    </source>
</evidence>
<dbReference type="SUPFAM" id="SSF52540">
    <property type="entry name" value="P-loop containing nucleoside triphosphate hydrolases"/>
    <property type="match status" value="1"/>
</dbReference>
<evidence type="ECO:0000259" key="6">
    <source>
        <dbReference type="Pfam" id="PF00931"/>
    </source>
</evidence>
<feature type="domain" description="R13L1/DRL21-like LRR repeat region" evidence="9">
    <location>
        <begin position="688"/>
        <end position="814"/>
    </location>
</feature>
<reference evidence="10 11" key="1">
    <citation type="journal article" date="2023" name="Plants (Basel)">
        <title>Bridging the Gap: Combining Genomics and Transcriptomics Approaches to Understand Stylosanthes scabra, an Orphan Legume from the Brazilian Caatinga.</title>
        <authorList>
            <person name="Ferreira-Neto J.R.C."/>
            <person name="da Silva M.D."/>
            <person name="Binneck E."/>
            <person name="de Melo N.F."/>
            <person name="da Silva R.H."/>
            <person name="de Melo A.L.T.M."/>
            <person name="Pandolfi V."/>
            <person name="Bustamante F.O."/>
            <person name="Brasileiro-Vidal A.C."/>
            <person name="Benko-Iseppon A.M."/>
        </authorList>
    </citation>
    <scope>NUCLEOTIDE SEQUENCE [LARGE SCALE GENOMIC DNA]</scope>
    <source>
        <tissue evidence="10">Leaves</tissue>
    </source>
</reference>
<dbReference type="EMBL" id="JASCZI010120841">
    <property type="protein sequence ID" value="MED6155519.1"/>
    <property type="molecule type" value="Genomic_DNA"/>
</dbReference>
<dbReference type="Gene3D" id="3.80.10.10">
    <property type="entry name" value="Ribonuclease Inhibitor"/>
    <property type="match status" value="2"/>
</dbReference>
<dbReference type="InterPro" id="IPR002182">
    <property type="entry name" value="NB-ARC"/>
</dbReference>
<comment type="caution">
    <text evidence="10">The sequence shown here is derived from an EMBL/GenBank/DDBJ whole genome shotgun (WGS) entry which is preliminary data.</text>
</comment>
<accession>A0ABU6U404</accession>
<evidence type="ECO:0000256" key="2">
    <source>
        <dbReference type="ARBA" id="ARBA00022737"/>
    </source>
</evidence>
<dbReference type="Pfam" id="PF23559">
    <property type="entry name" value="WHD_DRP"/>
    <property type="match status" value="1"/>
</dbReference>
<dbReference type="Pfam" id="PF00931">
    <property type="entry name" value="NB-ARC"/>
    <property type="match status" value="1"/>
</dbReference>
<dbReference type="SUPFAM" id="SSF52058">
    <property type="entry name" value="L domain-like"/>
    <property type="match status" value="2"/>
</dbReference>
<dbReference type="Pfam" id="PF25019">
    <property type="entry name" value="LRR_R13L1-DRL21"/>
    <property type="match status" value="1"/>
</dbReference>
<dbReference type="PANTHER" id="PTHR36766">
    <property type="entry name" value="PLANT BROAD-SPECTRUM MILDEW RESISTANCE PROTEIN RPW8"/>
    <property type="match status" value="1"/>
</dbReference>
<evidence type="ECO:0000256" key="3">
    <source>
        <dbReference type="ARBA" id="ARBA00022741"/>
    </source>
</evidence>
<keyword evidence="4" id="KW-0611">Plant defense</keyword>
<keyword evidence="11" id="KW-1185">Reference proteome</keyword>
<dbReference type="PRINTS" id="PR00364">
    <property type="entry name" value="DISEASERSIST"/>
</dbReference>